<dbReference type="EMBL" id="CP042202">
    <property type="protein sequence ID" value="QDS77738.1"/>
    <property type="molecule type" value="Genomic_DNA"/>
</dbReference>
<dbReference type="Proteomes" id="UP000316270">
    <property type="component" value="Chromosome 18"/>
</dbReference>
<protein>
    <recommendedName>
        <fullName evidence="9">Transporter</fullName>
    </recommendedName>
</protein>
<feature type="transmembrane region" description="Helical" evidence="6">
    <location>
        <begin position="79"/>
        <end position="97"/>
    </location>
</feature>
<keyword evidence="8" id="KW-1185">Reference proteome</keyword>
<feature type="transmembrane region" description="Helical" evidence="6">
    <location>
        <begin position="492"/>
        <end position="513"/>
    </location>
</feature>
<reference evidence="7 8" key="1">
    <citation type="submission" date="2019-07" db="EMBL/GenBank/DDBJ databases">
        <title>Finished genome of Venturia effusa.</title>
        <authorList>
            <person name="Young C.A."/>
            <person name="Cox M.P."/>
            <person name="Ganley A.R.D."/>
            <person name="David W.J."/>
        </authorList>
    </citation>
    <scope>NUCLEOTIDE SEQUENCE [LARGE SCALE GENOMIC DNA]</scope>
    <source>
        <strain evidence="8">albino</strain>
    </source>
</reference>
<evidence type="ECO:0000256" key="2">
    <source>
        <dbReference type="ARBA" id="ARBA00022692"/>
    </source>
</evidence>
<feature type="transmembrane region" description="Helical" evidence="6">
    <location>
        <begin position="450"/>
        <end position="471"/>
    </location>
</feature>
<feature type="transmembrane region" description="Helical" evidence="6">
    <location>
        <begin position="418"/>
        <end position="438"/>
    </location>
</feature>
<feature type="compositionally biased region" description="Basic and acidic residues" evidence="5">
    <location>
        <begin position="226"/>
        <end position="243"/>
    </location>
</feature>
<dbReference type="PANTHER" id="PTHR31794">
    <property type="entry name" value="AUXIN EFFLUX TRANSPORTER FAMILY PROTEIN (EUROFUNG)"/>
    <property type="match status" value="1"/>
</dbReference>
<evidence type="ECO:0000256" key="3">
    <source>
        <dbReference type="ARBA" id="ARBA00022989"/>
    </source>
</evidence>
<dbReference type="STRING" id="50376.A0A517LQ11"/>
<dbReference type="GO" id="GO:0055085">
    <property type="term" value="P:transmembrane transport"/>
    <property type="evidence" value="ECO:0007669"/>
    <property type="project" value="InterPro"/>
</dbReference>
<accession>A0A517LQ11</accession>
<proteinExistence type="predicted"/>
<keyword evidence="3 6" id="KW-1133">Transmembrane helix</keyword>
<feature type="region of interest" description="Disordered" evidence="5">
    <location>
        <begin position="298"/>
        <end position="324"/>
    </location>
</feature>
<feature type="region of interest" description="Disordered" evidence="5">
    <location>
        <begin position="330"/>
        <end position="349"/>
    </location>
</feature>
<comment type="subcellular location">
    <subcellularLocation>
        <location evidence="1">Membrane</location>
        <topology evidence="1">Multi-pass membrane protein</topology>
    </subcellularLocation>
</comment>
<keyword evidence="4 6" id="KW-0472">Membrane</keyword>
<gene>
    <name evidence="7" type="ORF">FKW77_004559</name>
</gene>
<feature type="transmembrane region" description="Helical" evidence="6">
    <location>
        <begin position="555"/>
        <end position="580"/>
    </location>
</feature>
<organism evidence="7 8">
    <name type="scientific">Venturia effusa</name>
    <dbReference type="NCBI Taxonomy" id="50376"/>
    <lineage>
        <taxon>Eukaryota</taxon>
        <taxon>Fungi</taxon>
        <taxon>Dikarya</taxon>
        <taxon>Ascomycota</taxon>
        <taxon>Pezizomycotina</taxon>
        <taxon>Dothideomycetes</taxon>
        <taxon>Pleosporomycetidae</taxon>
        <taxon>Venturiales</taxon>
        <taxon>Venturiaceae</taxon>
        <taxon>Venturia</taxon>
    </lineage>
</organism>
<dbReference type="GO" id="GO:0005783">
    <property type="term" value="C:endoplasmic reticulum"/>
    <property type="evidence" value="ECO:0007669"/>
    <property type="project" value="TreeGrafter"/>
</dbReference>
<name>A0A517LQ11_9PEZI</name>
<evidence type="ECO:0000313" key="7">
    <source>
        <dbReference type="EMBL" id="QDS77738.1"/>
    </source>
</evidence>
<feature type="compositionally biased region" description="Polar residues" evidence="5">
    <location>
        <begin position="259"/>
        <end position="282"/>
    </location>
</feature>
<sequence length="592" mass="65097">MDFLQDFDTGPFSSNAYPLTVANMANINKQHPLPPHSSHPDFGHLTLLVFQAVMEVVFLALPGYILAEKGLFDVAAQKFAANINVNLFTPCLIFYKLSSKLRREDLPGLALIPLIFVIQTLVSYGCARFISWWCGFRKRATNFVVAMAVFGNSNSLPISLVTSLAFTIQGLHWSKEPGDTDSSVASRGLTYLVLFQQLGQILRWSWGYRVLLKPPEMYADDEVEESERTGGRIEGGYIDHENESSQALIDDYSDDESLSSKTPVSQSSSAPFQDSGSATPLNRKQYARSTSSCSCADSCTDQTHSTTMPTPANGNAPVYRYGPGNHFGANGHADSLHKPSHWPQEEFPDGPKGWSKRVNAYSKSAVALVWSKIAIAGTWLFAKFSTPFVWLFRSLPLGLQKGLATFGRGIWENLNPPLIAMIAAFPVILIPQLKHLLYEVDYVKNTLISAVRQGGDVAVPLIIVVLGANLARSTQAQQSKDDPKLENKILRAALISRMLLPMIVMAPILTLTARFLPVNILGDPIFIIVCFLLSGAPSALQLAQICQINDIYLGVITKLLFQSYVVFILPSTIILVVLALETLEWAQRANAS</sequence>
<dbReference type="PANTHER" id="PTHR31794:SF2">
    <property type="entry name" value="AUXIN EFFLUX TRANSPORTER FAMILY PROTEIN (EUROFUNG)"/>
    <property type="match status" value="1"/>
</dbReference>
<evidence type="ECO:0000256" key="5">
    <source>
        <dbReference type="SAM" id="MobiDB-lite"/>
    </source>
</evidence>
<evidence type="ECO:0000256" key="6">
    <source>
        <dbReference type="SAM" id="Phobius"/>
    </source>
</evidence>
<feature type="transmembrane region" description="Helical" evidence="6">
    <location>
        <begin position="109"/>
        <end position="131"/>
    </location>
</feature>
<evidence type="ECO:0000256" key="1">
    <source>
        <dbReference type="ARBA" id="ARBA00004141"/>
    </source>
</evidence>
<feature type="transmembrane region" description="Helical" evidence="6">
    <location>
        <begin position="42"/>
        <end position="67"/>
    </location>
</feature>
<evidence type="ECO:0000256" key="4">
    <source>
        <dbReference type="ARBA" id="ARBA00023136"/>
    </source>
</evidence>
<dbReference type="AlphaFoldDB" id="A0A517LQ11"/>
<dbReference type="OrthoDB" id="10267235at2759"/>
<dbReference type="InterPro" id="IPR004776">
    <property type="entry name" value="Mem_transp_PIN-like"/>
</dbReference>
<keyword evidence="2 6" id="KW-0812">Transmembrane</keyword>
<evidence type="ECO:0008006" key="9">
    <source>
        <dbReference type="Google" id="ProtNLM"/>
    </source>
</evidence>
<dbReference type="Pfam" id="PF03547">
    <property type="entry name" value="Mem_trans"/>
    <property type="match status" value="1"/>
</dbReference>
<feature type="region of interest" description="Disordered" evidence="5">
    <location>
        <begin position="220"/>
        <end position="283"/>
    </location>
</feature>
<feature type="compositionally biased region" description="Polar residues" evidence="5">
    <location>
        <begin position="302"/>
        <end position="313"/>
    </location>
</feature>
<evidence type="ECO:0000313" key="8">
    <source>
        <dbReference type="Proteomes" id="UP000316270"/>
    </source>
</evidence>
<dbReference type="GO" id="GO:0016020">
    <property type="term" value="C:membrane"/>
    <property type="evidence" value="ECO:0007669"/>
    <property type="project" value="UniProtKB-SubCell"/>
</dbReference>
<feature type="transmembrane region" description="Helical" evidence="6">
    <location>
        <begin position="525"/>
        <end position="543"/>
    </location>
</feature>